<accession>A0A9Q1IKC1</accession>
<keyword evidence="3" id="KW-1185">Reference proteome</keyword>
<organism evidence="2 3">
    <name type="scientific">Synaphobranchus kaupii</name>
    <name type="common">Kaup's arrowtooth eel</name>
    <dbReference type="NCBI Taxonomy" id="118154"/>
    <lineage>
        <taxon>Eukaryota</taxon>
        <taxon>Metazoa</taxon>
        <taxon>Chordata</taxon>
        <taxon>Craniata</taxon>
        <taxon>Vertebrata</taxon>
        <taxon>Euteleostomi</taxon>
        <taxon>Actinopterygii</taxon>
        <taxon>Neopterygii</taxon>
        <taxon>Teleostei</taxon>
        <taxon>Anguilliformes</taxon>
        <taxon>Synaphobranchidae</taxon>
        <taxon>Synaphobranchus</taxon>
    </lineage>
</organism>
<dbReference type="AlphaFoldDB" id="A0A9Q1IKC1"/>
<reference evidence="2" key="1">
    <citation type="journal article" date="2023" name="Science">
        <title>Genome structures resolve the early diversification of teleost fishes.</title>
        <authorList>
            <person name="Parey E."/>
            <person name="Louis A."/>
            <person name="Montfort J."/>
            <person name="Bouchez O."/>
            <person name="Roques C."/>
            <person name="Iampietro C."/>
            <person name="Lluch J."/>
            <person name="Castinel A."/>
            <person name="Donnadieu C."/>
            <person name="Desvignes T."/>
            <person name="Floi Bucao C."/>
            <person name="Jouanno E."/>
            <person name="Wen M."/>
            <person name="Mejri S."/>
            <person name="Dirks R."/>
            <person name="Jansen H."/>
            <person name="Henkel C."/>
            <person name="Chen W.J."/>
            <person name="Zahm M."/>
            <person name="Cabau C."/>
            <person name="Klopp C."/>
            <person name="Thompson A.W."/>
            <person name="Robinson-Rechavi M."/>
            <person name="Braasch I."/>
            <person name="Lecointre G."/>
            <person name="Bobe J."/>
            <person name="Postlethwait J.H."/>
            <person name="Berthelot C."/>
            <person name="Roest Crollius H."/>
            <person name="Guiguen Y."/>
        </authorList>
    </citation>
    <scope>NUCLEOTIDE SEQUENCE</scope>
    <source>
        <strain evidence="2">WJC10195</strain>
    </source>
</reference>
<dbReference type="Proteomes" id="UP001152622">
    <property type="component" value="Chromosome 14"/>
</dbReference>
<feature type="region of interest" description="Disordered" evidence="1">
    <location>
        <begin position="116"/>
        <end position="137"/>
    </location>
</feature>
<evidence type="ECO:0000313" key="2">
    <source>
        <dbReference type="EMBL" id="KAJ8342766.1"/>
    </source>
</evidence>
<dbReference type="EMBL" id="JAINUF010000014">
    <property type="protein sequence ID" value="KAJ8342766.1"/>
    <property type="molecule type" value="Genomic_DNA"/>
</dbReference>
<evidence type="ECO:0000256" key="1">
    <source>
        <dbReference type="SAM" id="MobiDB-lite"/>
    </source>
</evidence>
<comment type="caution">
    <text evidence="2">The sequence shown here is derived from an EMBL/GenBank/DDBJ whole genome shotgun (WGS) entry which is preliminary data.</text>
</comment>
<feature type="compositionally biased region" description="Basic and acidic residues" evidence="1">
    <location>
        <begin position="124"/>
        <end position="137"/>
    </location>
</feature>
<evidence type="ECO:0000313" key="3">
    <source>
        <dbReference type="Proteomes" id="UP001152622"/>
    </source>
</evidence>
<protein>
    <submittedName>
        <fullName evidence="2">Uncharacterized protein</fullName>
    </submittedName>
</protein>
<proteinExistence type="predicted"/>
<sequence>MFLHKRILRNRTIHVQNDLDVRTLTEVCSRGSALHGTLELGGVLRAWRFVYAGAEESGSLKRLCLARREKKPSGEPPLLLASRVLPRRSNGTALFRYERATMLCLGRARRGAVSAARRSAFSSDRTRGDDSQQRFSP</sequence>
<gene>
    <name evidence="2" type="ORF">SKAU_G00326940</name>
</gene>
<name>A0A9Q1IKC1_SYNKA</name>